<dbReference type="HOGENOM" id="CLU_002168_1_0_1"/>
<dbReference type="Pfam" id="PF07989">
    <property type="entry name" value="Cnn_1N"/>
    <property type="match status" value="1"/>
</dbReference>
<keyword evidence="10" id="KW-1185">Reference proteome</keyword>
<name>W9Y8Q7_9EURO</name>
<feature type="region of interest" description="Disordered" evidence="6">
    <location>
        <begin position="55"/>
        <end position="79"/>
    </location>
</feature>
<protein>
    <recommendedName>
        <fullName evidence="11">Centrosomin N-terminal motif 1 domain-containing protein</fullName>
    </recommendedName>
</protein>
<dbReference type="InterPro" id="IPR012943">
    <property type="entry name" value="Cnn_1N"/>
</dbReference>
<feature type="compositionally biased region" description="Basic and acidic residues" evidence="6">
    <location>
        <begin position="1042"/>
        <end position="1051"/>
    </location>
</feature>
<dbReference type="InterPro" id="IPR019528">
    <property type="entry name" value="PACT_domain"/>
</dbReference>
<comment type="subcellular location">
    <subcellularLocation>
        <location evidence="1">Cytoplasm</location>
        <location evidence="1">Cytoskeleton</location>
        <location evidence="1">Microtubule organizing center</location>
    </subcellularLocation>
</comment>
<feature type="domain" description="Pericentrin/AKAP-450 centrosomal targeting" evidence="8">
    <location>
        <begin position="1169"/>
        <end position="1247"/>
    </location>
</feature>
<evidence type="ECO:0000259" key="7">
    <source>
        <dbReference type="Pfam" id="PF07989"/>
    </source>
</evidence>
<keyword evidence="4" id="KW-0175">Coiled coil</keyword>
<dbReference type="RefSeq" id="XP_007730285.1">
    <property type="nucleotide sequence ID" value="XM_007732095.1"/>
</dbReference>
<dbReference type="OrthoDB" id="10255000at2759"/>
<keyword evidence="5" id="KW-0206">Cytoskeleton</keyword>
<feature type="region of interest" description="Disordered" evidence="6">
    <location>
        <begin position="595"/>
        <end position="620"/>
    </location>
</feature>
<feature type="region of interest" description="Disordered" evidence="6">
    <location>
        <begin position="1042"/>
        <end position="1065"/>
    </location>
</feature>
<comment type="caution">
    <text evidence="9">The sequence shown here is derived from an EMBL/GenBank/DDBJ whole genome shotgun (WGS) entry which is preliminary data.</text>
</comment>
<evidence type="ECO:0000256" key="2">
    <source>
        <dbReference type="ARBA" id="ARBA00022490"/>
    </source>
</evidence>
<keyword evidence="2" id="KW-0963">Cytoplasm</keyword>
<dbReference type="GO" id="GO:0007076">
    <property type="term" value="P:mitotic chromosome condensation"/>
    <property type="evidence" value="ECO:0007669"/>
    <property type="project" value="TreeGrafter"/>
</dbReference>
<dbReference type="PANTHER" id="PTHR43941:SF1">
    <property type="entry name" value="STRUCTURAL MAINTENANCE OF CHROMOSOMES PROTEIN 2"/>
    <property type="match status" value="1"/>
</dbReference>
<keyword evidence="3" id="KW-0597">Phosphoprotein</keyword>
<dbReference type="GO" id="GO:0003682">
    <property type="term" value="F:chromatin binding"/>
    <property type="evidence" value="ECO:0007669"/>
    <property type="project" value="TreeGrafter"/>
</dbReference>
<evidence type="ECO:0000256" key="4">
    <source>
        <dbReference type="ARBA" id="ARBA00023054"/>
    </source>
</evidence>
<feature type="domain" description="Centrosomin N-terminal motif 1" evidence="7">
    <location>
        <begin position="177"/>
        <end position="249"/>
    </location>
</feature>
<feature type="region of interest" description="Disordered" evidence="6">
    <location>
        <begin position="341"/>
        <end position="418"/>
    </location>
</feature>
<dbReference type="Proteomes" id="UP000019478">
    <property type="component" value="Unassembled WGS sequence"/>
</dbReference>
<gene>
    <name evidence="9" type="ORF">A1O3_01952</name>
</gene>
<feature type="compositionally biased region" description="Basic and acidic residues" evidence="6">
    <location>
        <begin position="358"/>
        <end position="396"/>
    </location>
</feature>
<evidence type="ECO:0000259" key="8">
    <source>
        <dbReference type="Pfam" id="PF10495"/>
    </source>
</evidence>
<dbReference type="eggNOG" id="ENOG502R0AV">
    <property type="taxonomic scope" value="Eukaryota"/>
</dbReference>
<dbReference type="GO" id="GO:0000785">
    <property type="term" value="C:chromatin"/>
    <property type="evidence" value="ECO:0007669"/>
    <property type="project" value="TreeGrafter"/>
</dbReference>
<dbReference type="GeneID" id="19166085"/>
<evidence type="ECO:0000313" key="10">
    <source>
        <dbReference type="Proteomes" id="UP000019478"/>
    </source>
</evidence>
<evidence type="ECO:0000256" key="5">
    <source>
        <dbReference type="ARBA" id="ARBA00023212"/>
    </source>
</evidence>
<evidence type="ECO:0000256" key="1">
    <source>
        <dbReference type="ARBA" id="ARBA00004267"/>
    </source>
</evidence>
<organism evidence="9 10">
    <name type="scientific">Capronia epimyces CBS 606.96</name>
    <dbReference type="NCBI Taxonomy" id="1182542"/>
    <lineage>
        <taxon>Eukaryota</taxon>
        <taxon>Fungi</taxon>
        <taxon>Dikarya</taxon>
        <taxon>Ascomycota</taxon>
        <taxon>Pezizomycotina</taxon>
        <taxon>Eurotiomycetes</taxon>
        <taxon>Chaetothyriomycetidae</taxon>
        <taxon>Chaetothyriales</taxon>
        <taxon>Herpotrichiellaceae</taxon>
        <taxon>Capronia</taxon>
    </lineage>
</organism>
<feature type="compositionally biased region" description="Polar residues" evidence="6">
    <location>
        <begin position="145"/>
        <end position="155"/>
    </location>
</feature>
<feature type="region of interest" description="Disordered" evidence="6">
    <location>
        <begin position="127"/>
        <end position="167"/>
    </location>
</feature>
<evidence type="ECO:0008006" key="11">
    <source>
        <dbReference type="Google" id="ProtNLM"/>
    </source>
</evidence>
<dbReference type="Pfam" id="PF10495">
    <property type="entry name" value="PACT_coil_coil"/>
    <property type="match status" value="1"/>
</dbReference>
<evidence type="ECO:0000256" key="6">
    <source>
        <dbReference type="SAM" id="MobiDB-lite"/>
    </source>
</evidence>
<dbReference type="GO" id="GO:0005737">
    <property type="term" value="C:cytoplasm"/>
    <property type="evidence" value="ECO:0007669"/>
    <property type="project" value="UniProtKB-ARBA"/>
</dbReference>
<evidence type="ECO:0000313" key="9">
    <source>
        <dbReference type="EMBL" id="EXJ88888.1"/>
    </source>
</evidence>
<dbReference type="EMBL" id="AMGY01000002">
    <property type="protein sequence ID" value="EXJ88888.1"/>
    <property type="molecule type" value="Genomic_DNA"/>
</dbReference>
<dbReference type="GO" id="GO:0005815">
    <property type="term" value="C:microtubule organizing center"/>
    <property type="evidence" value="ECO:0007669"/>
    <property type="project" value="UniProtKB-SubCell"/>
</dbReference>
<reference evidence="9 10" key="1">
    <citation type="submission" date="2013-03" db="EMBL/GenBank/DDBJ databases">
        <title>The Genome Sequence of Capronia epimyces CBS 606.96.</title>
        <authorList>
            <consortium name="The Broad Institute Genomics Platform"/>
            <person name="Cuomo C."/>
            <person name="de Hoog S."/>
            <person name="Gorbushina A."/>
            <person name="Walker B."/>
            <person name="Young S.K."/>
            <person name="Zeng Q."/>
            <person name="Gargeya S."/>
            <person name="Fitzgerald M."/>
            <person name="Haas B."/>
            <person name="Abouelleil A."/>
            <person name="Allen A.W."/>
            <person name="Alvarado L."/>
            <person name="Arachchi H.M."/>
            <person name="Berlin A.M."/>
            <person name="Chapman S.B."/>
            <person name="Gainer-Dewar J."/>
            <person name="Goldberg J."/>
            <person name="Griggs A."/>
            <person name="Gujja S."/>
            <person name="Hansen M."/>
            <person name="Howarth C."/>
            <person name="Imamovic A."/>
            <person name="Ireland A."/>
            <person name="Larimer J."/>
            <person name="McCowan C."/>
            <person name="Murphy C."/>
            <person name="Pearson M."/>
            <person name="Poon T.W."/>
            <person name="Priest M."/>
            <person name="Roberts A."/>
            <person name="Saif S."/>
            <person name="Shea T."/>
            <person name="Sisk P."/>
            <person name="Sykes S."/>
            <person name="Wortman J."/>
            <person name="Nusbaum C."/>
            <person name="Birren B."/>
        </authorList>
    </citation>
    <scope>NUCLEOTIDE SEQUENCE [LARGE SCALE GENOMIC DNA]</scope>
    <source>
        <strain evidence="9 10">CBS 606.96</strain>
    </source>
</reference>
<accession>W9Y8Q7</accession>
<dbReference type="STRING" id="1182542.W9Y8Q7"/>
<dbReference type="AlphaFoldDB" id="W9Y8Q7"/>
<dbReference type="GO" id="GO:0000796">
    <property type="term" value="C:condensin complex"/>
    <property type="evidence" value="ECO:0007669"/>
    <property type="project" value="TreeGrafter"/>
</dbReference>
<evidence type="ECO:0000256" key="3">
    <source>
        <dbReference type="ARBA" id="ARBA00022553"/>
    </source>
</evidence>
<proteinExistence type="predicted"/>
<dbReference type="GO" id="GO:0000793">
    <property type="term" value="C:condensed chromosome"/>
    <property type="evidence" value="ECO:0007669"/>
    <property type="project" value="TreeGrafter"/>
</dbReference>
<dbReference type="PANTHER" id="PTHR43941">
    <property type="entry name" value="STRUCTURAL MAINTENANCE OF CHROMOSOMES PROTEIN 2"/>
    <property type="match status" value="1"/>
</dbReference>
<sequence>MDQYINTPQTNQASRLSTGSDFLATLSPEKSFAAPAQHGDLLSQMRNAKGHGMNLKTPRAGAPRDPLRLLPNGNQRRSEFTPIMGSAMRNNIARRLSSKKSGSQTPLTYLKDGYTPAQQRLADLSALEAENTSSSAGNAVDYTPMPQQISSSAHSTPLAPLPGRDAGGLVNDGNMMTLREQENIIDKIEKENFGLKMKIHFLEDALSKRGNEFNQAALKENTDLKVNRITMQRELHKFKKNIAQAERDAEIYRLQLEQYKERIRQRQVDEHLRTELESLRSDLQARDNQIKKLEAEKGLTANQEQSEIQKLKDEIEDLQTDLREKDRAIDERDDQIDGLKMKASKESNDAATLEDELESARQEVEDLKESLERATAEAQEAKETREEALEEKRRAEEDLDELRDEMANKSFTTKGLSRQLEEKANKLEDDYHELQERHDAVQAQLRAQSESEKQLRERIREMEREGASDLRRLQQELEVSQQQRDTFDRKLTNMTKQLEGVERELQIKVDEKDLLQTRHDALTKESADLQKDLDKAKRALQDLEDALDEERQRSAQNDNTLRTQHKHEIDLLHEQIDGLHREINAKDGDHAADVEEWESQKRTLEAASQKAEEKAKGLQRTVDRLQDAQGTLSGREMKLQEALESEKQRHLQEEKVLSRQIEELQQDLAAKRSAADESRTELSNAREELRISIRAQAALKETVAELEEEIEVLQADIEQEHEFAQRLQQKHSSNADAQVQNLRQEKQSMQEELAKVNLELRDVRTVLKAAEKERDSVEAKLETVQKSNDDTFNVDQEKRELKRLKVKLEKDVARLTTDRDKLAEANQALEDEINAELERASEEENRLQAEIDSLRNQKLAGTESKERELTSAKNKIARLEARVEELEALLENRSKVISSPAADVSGLKHDLAEARKNETTAAKRETELKSANRDLKMRVNDLERELHEARLAQYKAKSPSASPPPSHSKEMTQMRQNLVEAQAEIKVLSSENRDLKRASRRASTIEKELDDLQNLVKSRTAEAEALSSRVAEQKELVHDLREQLSRRREEKDEADNMSEDMRKRERQIRDLKAEIKRLRAEYEDTNDMSMRLSIRDSEAREMKQQLRRLREERSLANRKADAVENELEVLQSRYESMLERLTSGKSSKDEIRAKEMKGLIKEIMWLKAKCKREERLRKDLAWSKGFLEQSEAMRVQCNQVDLRILGEMGVSLDSRKYEAKLKPVQKLRAGVFVVMAAIRMSNMEEQWRDARLVGEELKLVRARQTKPRSRVRMLEV</sequence>